<keyword evidence="2" id="KW-0812">Transmembrane</keyword>
<feature type="compositionally biased region" description="Basic and acidic residues" evidence="1">
    <location>
        <begin position="287"/>
        <end position="297"/>
    </location>
</feature>
<protein>
    <submittedName>
        <fullName evidence="3">Detected protein of confused Function</fullName>
    </submittedName>
</protein>
<feature type="transmembrane region" description="Helical" evidence="2">
    <location>
        <begin position="53"/>
        <end position="75"/>
    </location>
</feature>
<gene>
    <name evidence="3" type="ORF">F3Y22_tig00008957pilonHSYRG00020</name>
</gene>
<evidence type="ECO:0000256" key="1">
    <source>
        <dbReference type="SAM" id="MobiDB-lite"/>
    </source>
</evidence>
<accession>A0A6A3CCY0</accession>
<keyword evidence="2" id="KW-0472">Membrane</keyword>
<keyword evidence="4" id="KW-1185">Reference proteome</keyword>
<reference evidence="3" key="1">
    <citation type="submission" date="2019-09" db="EMBL/GenBank/DDBJ databases">
        <title>Draft genome information of white flower Hibiscus syriacus.</title>
        <authorList>
            <person name="Kim Y.-M."/>
        </authorList>
    </citation>
    <scope>NUCLEOTIDE SEQUENCE [LARGE SCALE GENOMIC DNA]</scope>
    <source>
        <strain evidence="3">YM2019G1</strain>
    </source>
</reference>
<proteinExistence type="predicted"/>
<sequence>MISLYLTQPSSCSSFSFKPPLTPSSISKLKPFHLLSKTQKKVKIKRGICRAKFSPDAPLSAAIGACMLSSLLLPVVDTRDEDGGGSAIGAGDTRIAVMGIISFIPYFNWLSWVFAWLDTGKRRYAVVSSSVLSLDLGLAIFPLLHTNNELECQQSISLLSFFTRKGNSTGDKLPLASWHRFKYGHKVLELHCGQVYHFPQNSWLPIASIIFCIVHVQQEASLKNGNIQGFQIFNEAAKLLSSRSRVEDSHFDGHQEPEMRKREHGNFPDAEEQARNEVRKWGIPRNPGEHHEQMKGDWDDDDDGSEH</sequence>
<dbReference type="EMBL" id="VEPZ02000427">
    <property type="protein sequence ID" value="KAE8725298.1"/>
    <property type="molecule type" value="Genomic_DNA"/>
</dbReference>
<comment type="caution">
    <text evidence="3">The sequence shown here is derived from an EMBL/GenBank/DDBJ whole genome shotgun (WGS) entry which is preliminary data.</text>
</comment>
<dbReference type="PANTHER" id="PTHR36804">
    <property type="entry name" value="OSJNBA0013K16.11 PROTEIN"/>
    <property type="match status" value="1"/>
</dbReference>
<evidence type="ECO:0000313" key="3">
    <source>
        <dbReference type="EMBL" id="KAE8725298.1"/>
    </source>
</evidence>
<name>A0A6A3CCY0_HIBSY</name>
<feature type="compositionally biased region" description="Basic and acidic residues" evidence="1">
    <location>
        <begin position="244"/>
        <end position="280"/>
    </location>
</feature>
<evidence type="ECO:0000256" key="2">
    <source>
        <dbReference type="SAM" id="Phobius"/>
    </source>
</evidence>
<feature type="transmembrane region" description="Helical" evidence="2">
    <location>
        <begin position="95"/>
        <end position="117"/>
    </location>
</feature>
<dbReference type="AlphaFoldDB" id="A0A6A3CCY0"/>
<dbReference type="PANTHER" id="PTHR36804:SF1">
    <property type="entry name" value="OS04G0585600 PROTEIN"/>
    <property type="match status" value="1"/>
</dbReference>
<dbReference type="Proteomes" id="UP000436088">
    <property type="component" value="Unassembled WGS sequence"/>
</dbReference>
<evidence type="ECO:0000313" key="4">
    <source>
        <dbReference type="Proteomes" id="UP000436088"/>
    </source>
</evidence>
<keyword evidence="2" id="KW-1133">Transmembrane helix</keyword>
<organism evidence="3 4">
    <name type="scientific">Hibiscus syriacus</name>
    <name type="common">Rose of Sharon</name>
    <dbReference type="NCBI Taxonomy" id="106335"/>
    <lineage>
        <taxon>Eukaryota</taxon>
        <taxon>Viridiplantae</taxon>
        <taxon>Streptophyta</taxon>
        <taxon>Embryophyta</taxon>
        <taxon>Tracheophyta</taxon>
        <taxon>Spermatophyta</taxon>
        <taxon>Magnoliopsida</taxon>
        <taxon>eudicotyledons</taxon>
        <taxon>Gunneridae</taxon>
        <taxon>Pentapetalae</taxon>
        <taxon>rosids</taxon>
        <taxon>malvids</taxon>
        <taxon>Malvales</taxon>
        <taxon>Malvaceae</taxon>
        <taxon>Malvoideae</taxon>
        <taxon>Hibiscus</taxon>
    </lineage>
</organism>
<feature type="compositionally biased region" description="Acidic residues" evidence="1">
    <location>
        <begin position="298"/>
        <end position="307"/>
    </location>
</feature>
<feature type="region of interest" description="Disordered" evidence="1">
    <location>
        <begin position="244"/>
        <end position="307"/>
    </location>
</feature>
<feature type="transmembrane region" description="Helical" evidence="2">
    <location>
        <begin position="124"/>
        <end position="144"/>
    </location>
</feature>